<dbReference type="GO" id="GO:0006511">
    <property type="term" value="P:ubiquitin-dependent protein catabolic process"/>
    <property type="evidence" value="ECO:0007669"/>
    <property type="project" value="InterPro"/>
</dbReference>
<dbReference type="AlphaFoldDB" id="A0A1D1VX35"/>
<feature type="domain" description="SKP1 component POZ" evidence="6">
    <location>
        <begin position="72"/>
        <end position="132"/>
    </location>
</feature>
<dbReference type="SUPFAM" id="SSF54695">
    <property type="entry name" value="POZ domain"/>
    <property type="match status" value="1"/>
</dbReference>
<sequence>MANAPSAQVAPDPLKQEMLSSKNASAMSHNNRTPSGVNVHSDNLKGTSSIPSLIERSPSFVEGVTGPTSEYVILVSSDFHEFVIKRKAAYVSPTLKRIFEGYSKELGANSVSEVLVNYPSMIVSKVVSYLVYKEYYERTMEDAPKFTVDPAMVLEVLMASQFLDI</sequence>
<reference evidence="7 8" key="1">
    <citation type="journal article" date="2016" name="Nat. Commun.">
        <title>Extremotolerant tardigrade genome and improved radiotolerance of human cultured cells by tardigrade-unique protein.</title>
        <authorList>
            <person name="Hashimoto T."/>
            <person name="Horikawa D.D."/>
            <person name="Saito Y."/>
            <person name="Kuwahara H."/>
            <person name="Kozuka-Hata H."/>
            <person name="Shin-I T."/>
            <person name="Minakuchi Y."/>
            <person name="Ohishi K."/>
            <person name="Motoyama A."/>
            <person name="Aizu T."/>
            <person name="Enomoto A."/>
            <person name="Kondo K."/>
            <person name="Tanaka S."/>
            <person name="Hara Y."/>
            <person name="Koshikawa S."/>
            <person name="Sagara H."/>
            <person name="Miura T."/>
            <person name="Yokobori S."/>
            <person name="Miyagawa K."/>
            <person name="Suzuki Y."/>
            <person name="Kubo T."/>
            <person name="Oyama M."/>
            <person name="Kohara Y."/>
            <person name="Fujiyama A."/>
            <person name="Arakawa K."/>
            <person name="Katayama T."/>
            <person name="Toyoda A."/>
            <person name="Kunieda T."/>
        </authorList>
    </citation>
    <scope>NUCLEOTIDE SEQUENCE [LARGE SCALE GENOMIC DNA]</scope>
    <source>
        <strain evidence="7 8">YOKOZUNA-1</strain>
    </source>
</reference>
<keyword evidence="4" id="KW-0539">Nucleus</keyword>
<evidence type="ECO:0000256" key="4">
    <source>
        <dbReference type="ARBA" id="ARBA00023242"/>
    </source>
</evidence>
<dbReference type="InterPro" id="IPR016073">
    <property type="entry name" value="Skp1_comp_POZ"/>
</dbReference>
<dbReference type="SMART" id="SM00512">
    <property type="entry name" value="Skp1"/>
    <property type="match status" value="1"/>
</dbReference>
<keyword evidence="8" id="KW-1185">Reference proteome</keyword>
<dbReference type="Pfam" id="PF03931">
    <property type="entry name" value="Skp1_POZ"/>
    <property type="match status" value="1"/>
</dbReference>
<feature type="region of interest" description="Disordered" evidence="5">
    <location>
        <begin position="21"/>
        <end position="42"/>
    </location>
</feature>
<dbReference type="OrthoDB" id="249087at2759"/>
<evidence type="ECO:0000313" key="8">
    <source>
        <dbReference type="Proteomes" id="UP000186922"/>
    </source>
</evidence>
<dbReference type="InterPro" id="IPR011333">
    <property type="entry name" value="SKP1/BTB/POZ_sf"/>
</dbReference>
<accession>A0A1D1VX35</accession>
<dbReference type="Gene3D" id="3.30.710.10">
    <property type="entry name" value="Potassium Channel Kv1.1, Chain A"/>
    <property type="match status" value="1"/>
</dbReference>
<evidence type="ECO:0000256" key="1">
    <source>
        <dbReference type="ARBA" id="ARBA00004123"/>
    </source>
</evidence>
<comment type="subcellular location">
    <subcellularLocation>
        <location evidence="1">Nucleus</location>
    </subcellularLocation>
</comment>
<dbReference type="InterPro" id="IPR039948">
    <property type="entry name" value="ELC1"/>
</dbReference>
<proteinExistence type="inferred from homology"/>
<evidence type="ECO:0000259" key="6">
    <source>
        <dbReference type="Pfam" id="PF03931"/>
    </source>
</evidence>
<name>A0A1D1VX35_RAMVA</name>
<dbReference type="InterPro" id="IPR001232">
    <property type="entry name" value="SKP1-like"/>
</dbReference>
<gene>
    <name evidence="7" type="primary">RvY_14638</name>
    <name evidence="7" type="synonym">RvY_14638.1</name>
    <name evidence="7" type="ORF">RvY_14638-1</name>
</gene>
<dbReference type="EMBL" id="BDGG01000010">
    <property type="protein sequence ID" value="GAV04348.1"/>
    <property type="molecule type" value="Genomic_DNA"/>
</dbReference>
<dbReference type="GO" id="GO:0005634">
    <property type="term" value="C:nucleus"/>
    <property type="evidence" value="ECO:0007669"/>
    <property type="project" value="UniProtKB-SubCell"/>
</dbReference>
<evidence type="ECO:0000256" key="3">
    <source>
        <dbReference type="ARBA" id="ARBA00021347"/>
    </source>
</evidence>
<dbReference type="STRING" id="947166.A0A1D1VX35"/>
<dbReference type="Proteomes" id="UP000186922">
    <property type="component" value="Unassembled WGS sequence"/>
</dbReference>
<comment type="caution">
    <text evidence="7">The sequence shown here is derived from an EMBL/GenBank/DDBJ whole genome shotgun (WGS) entry which is preliminary data.</text>
</comment>
<evidence type="ECO:0000256" key="5">
    <source>
        <dbReference type="SAM" id="MobiDB-lite"/>
    </source>
</evidence>
<evidence type="ECO:0000256" key="2">
    <source>
        <dbReference type="ARBA" id="ARBA00009993"/>
    </source>
</evidence>
<dbReference type="FunFam" id="3.30.710.10:FF:000035">
    <property type="entry name" value="Elongin C transcription elongation factor"/>
    <property type="match status" value="1"/>
</dbReference>
<comment type="similarity">
    <text evidence="2">Belongs to the SKP1 family.</text>
</comment>
<protein>
    <recommendedName>
        <fullName evidence="3">Elongin-C</fullName>
    </recommendedName>
</protein>
<evidence type="ECO:0000313" key="7">
    <source>
        <dbReference type="EMBL" id="GAV04348.1"/>
    </source>
</evidence>
<organism evidence="7 8">
    <name type="scientific">Ramazzottius varieornatus</name>
    <name type="common">Water bear</name>
    <name type="synonym">Tardigrade</name>
    <dbReference type="NCBI Taxonomy" id="947166"/>
    <lineage>
        <taxon>Eukaryota</taxon>
        <taxon>Metazoa</taxon>
        <taxon>Ecdysozoa</taxon>
        <taxon>Tardigrada</taxon>
        <taxon>Eutardigrada</taxon>
        <taxon>Parachela</taxon>
        <taxon>Hypsibioidea</taxon>
        <taxon>Ramazzottiidae</taxon>
        <taxon>Ramazzottius</taxon>
    </lineage>
</organism>
<dbReference type="PANTHER" id="PTHR20648">
    <property type="entry name" value="ELONGIN-C"/>
    <property type="match status" value="1"/>
</dbReference>